<proteinExistence type="predicted"/>
<feature type="region of interest" description="Disordered" evidence="3">
    <location>
        <begin position="201"/>
        <end position="235"/>
    </location>
</feature>
<evidence type="ECO:0000256" key="1">
    <source>
        <dbReference type="ARBA" id="ARBA00023054"/>
    </source>
</evidence>
<dbReference type="Pfam" id="PF00307">
    <property type="entry name" value="CH"/>
    <property type="match status" value="1"/>
</dbReference>
<dbReference type="InterPro" id="IPR057126">
    <property type="entry name" value="NAV1-like_ubiquitin-like"/>
</dbReference>
<protein>
    <submittedName>
        <fullName evidence="5">Neuron navigator 2</fullName>
    </submittedName>
</protein>
<keyword evidence="1 2" id="KW-0175">Coiled coil</keyword>
<sequence length="2208" mass="245559">MLMQQLASSTDTNMIREQSQTLLKGKDLADQLIYTGWANRYLEKHRKKRVIRDLQKDLQDSLALVDVIECVSKTLLGRYAIFEQTGQLLAPFAEIVGDKIPNVKKRPKNAVQILENIAACLQYLADIGVKLNGVTVEEIRDGQVKSILGLFYSLSWYKKQQNEMIMNSNNNNNNNNNSARGVSTFTMENRKANRIPIAKSNCNNAFKDSSPSSFNSNIPSSTKTSNGLSRKIPEQRIRVDANGGVLHAEEVSCQKTRAPATTSLSTKTSNTQLTHTQSTLSSFSPKAAVIKQLPTIQSAPTTPSRLARPSFVTKPKEAGSEKWINPSVADLKNSKIPSSSTAVQPDTRKMPQQVQVKSANIKSKILAPTDRKTVKKCAAQTSGGFIFKPLQEIQSSSHQQKKPEAAMKLSTESAVINCAGAKPKSSGSPSTSCLSSHSPVSKVARISHNQPSKIISPTTRRGIPKPTLAVKGTAKEVQNAAAKVPIITTSNRKFVSDIKMSRYGAGVCLKSLSENNTTATTLPSYSLSVPKSVPNTAAVQNSDQRLTSSAGNCSQSNAPASVVMVSNNDRIEEEEDNNNNNNSNNNDNNNNNTMTNAVVGVVSPITQRRKMSTALTNAKDGFDCSSDNDEQSDTTSSQTSDNVSVICCPPLCGEELYAAATKSKAETVDNVVNRRSRGRLETTFDCSDGVVVTQEICGEKLDNDPDLQSIVPMDCTLPSLAFNAMLMNSTQQKASSDLDMIVKSSDHAGATNTRCEGANGKESSMPPKDKQLNQPTAAKNEPDCNLTAYARRMQDRFREGLEAAQNVLINCYALDSSFEDSSSCSLSSDISVDDYGTDDWTGSSGSDYVATSKTDLLTDCLDAQANHFNDNLKANSNNKMTKIQKGQESYNPSGSFLESTITEHSRFKQPTVGGYNSLDRKKRLAKQTASDDAELWAMVSPRNARASKGACHASSDINAGANAGNNSTMSRSMVEENVISATPIKSNGQQHLKRSQQLLSPRRGVDLCLKSANGSSGLKPPLPTNRERNLLKMDPPLLFSARQTTRTTTTNDTFDVHSGSKPLKLVPKAPGSARSLPIQRNNHGEIYAGFNNGKPVDRLHLDEVHGSSLSLSSNSSSLYSSIEEKYQAEIRKLHKEVEAYKDKVQTLTTQQTTYAHVVAAFEQSLKSMTKRVQALTASSHQKDIELHGLRQEIDLLRMPTISVATAENERTSDSSNTAAVQRSQNNDLCRHLSTESLKSTASQGSSSSLCKMSLPDIDKKNRRGWLRSSFRKAFSKHKKNKMGSVSDAEESHANGRCCAKGGRKFSICDRDIEELICSLRKKLIEKDCALTDLRLEALTSAQHVDQLKEALYRIKSEVNILKESNSRLRRRAARLSQACSHGSLPALIGDDQDLDVSREILTISPLRFNSSKLGVKSMQIRVAIAIEPGWHPEWNTGQNDQIESNIMIARCQITDQMQWKSVECQIWTVFKEYMLRVDPVSGLGLDERSVFQCSVGSCVVEPSSLSGKSTTTLTAFQLFVEMNTDILLLHLRGAVQGAFDALAFETLIPKPVVQRYATLLLEHRRVILSRTCGADRHTLARSLVRHCVLKSNGVWRDDAVFTFDANEPNSANCVRQFLDNISGNQWERAFFHYPQRVHISFLYRCASQLPIAVIFNGFSTLSQSAEIFAALSKIPAHQCPYTVVVTGRSASTAAATDLQFRHDFRWILCGSQVEPMRGMLARCLRQRLVDSEVRRNVRLATDLNDLFEWLSQLWAHLCKYIETFQHFSDAPIDAKIFLDCPMDRLQARQWFLDVWKRLIDPHLMKMTVEDLQVYGFASHLQELVSFITDTWPWIEENNDLPGEILSTLTSVQNSRTDVPLESKLLSNYAEKDPLMSLIRLQQTSKLQEQIENSVENYVHHHHHHHHHHQYTSNVDASCAAVLASWETAHLQLLYQEEPFMPWKFKKSSESHGREIIIMRHAERVDDVFVSWSDKALRSGNYCRFDLNLPPNLRCRYKDALESYIRWTCDPPITVNGKEMAKSLGKMLASKKKNIYTIYSSPALRCVQTASAFAETYGKHFSNRCLKIRVEGGLYDFIHDNIDVVPNFADLALLKKWNLNVDMKYRSVIKAEKVLPKDFQDGFADRCKLVFDGILKQLPNGHAALIVTHAPCFNAFRTYIQRPITNREQMMKTIQRTPYLFMISYIQNKSGDWLAIPPPVESFSHKANK</sequence>
<dbReference type="PANTHER" id="PTHR12784">
    <property type="entry name" value="STEERIN"/>
    <property type="match status" value="1"/>
</dbReference>
<dbReference type="InterPro" id="IPR039041">
    <property type="entry name" value="Nav/unc-53"/>
</dbReference>
<organism evidence="5 6">
    <name type="scientific">Trichinella pseudospiralis</name>
    <name type="common">Parasitic roundworm</name>
    <dbReference type="NCBI Taxonomy" id="6337"/>
    <lineage>
        <taxon>Eukaryota</taxon>
        <taxon>Metazoa</taxon>
        <taxon>Ecdysozoa</taxon>
        <taxon>Nematoda</taxon>
        <taxon>Enoplea</taxon>
        <taxon>Dorylaimia</taxon>
        <taxon>Trichinellida</taxon>
        <taxon>Trichinellidae</taxon>
        <taxon>Trichinella</taxon>
    </lineage>
</organism>
<comment type="caution">
    <text evidence="5">The sequence shown here is derived from an EMBL/GenBank/DDBJ whole genome shotgun (WGS) entry which is preliminary data.</text>
</comment>
<dbReference type="Pfam" id="PF25408">
    <property type="entry name" value="AAA_lid_NAV1"/>
    <property type="match status" value="1"/>
</dbReference>
<gene>
    <name evidence="5" type="primary">NAV2</name>
    <name evidence="5" type="ORF">T4A_5714</name>
</gene>
<dbReference type="GO" id="GO:0022008">
    <property type="term" value="P:neurogenesis"/>
    <property type="evidence" value="ECO:0007669"/>
    <property type="project" value="InterPro"/>
</dbReference>
<dbReference type="InterPro" id="IPR001715">
    <property type="entry name" value="CH_dom"/>
</dbReference>
<feature type="compositionally biased region" description="Low complexity" evidence="3">
    <location>
        <begin position="268"/>
        <end position="279"/>
    </location>
</feature>
<dbReference type="Gene3D" id="1.10.418.10">
    <property type="entry name" value="Calponin-like domain"/>
    <property type="match status" value="1"/>
</dbReference>
<feature type="compositionally biased region" description="Low complexity" evidence="3">
    <location>
        <begin position="578"/>
        <end position="592"/>
    </location>
</feature>
<dbReference type="PROSITE" id="PS50021">
    <property type="entry name" value="CH"/>
    <property type="match status" value="1"/>
</dbReference>
<evidence type="ECO:0000256" key="2">
    <source>
        <dbReference type="SAM" id="Coils"/>
    </source>
</evidence>
<dbReference type="Pfam" id="PF00300">
    <property type="entry name" value="His_Phos_1"/>
    <property type="match status" value="1"/>
</dbReference>
<dbReference type="Pfam" id="PF23092">
    <property type="entry name" value="Ubiquitin_6"/>
    <property type="match status" value="1"/>
</dbReference>
<evidence type="ECO:0000313" key="5">
    <source>
        <dbReference type="EMBL" id="KRY70538.1"/>
    </source>
</evidence>
<feature type="compositionally biased region" description="Polar residues" evidence="3">
    <location>
        <begin position="1213"/>
        <end position="1225"/>
    </location>
</feature>
<dbReference type="SMART" id="SM00033">
    <property type="entry name" value="CH"/>
    <property type="match status" value="1"/>
</dbReference>
<feature type="region of interest" description="Disordered" evidence="3">
    <location>
        <begin position="253"/>
        <end position="279"/>
    </location>
</feature>
<feature type="region of interest" description="Disordered" evidence="3">
    <location>
        <begin position="618"/>
        <end position="642"/>
    </location>
</feature>
<accession>A0A0V1EA89</accession>
<feature type="compositionally biased region" description="Low complexity" evidence="3">
    <location>
        <begin position="633"/>
        <end position="642"/>
    </location>
</feature>
<feature type="compositionally biased region" description="Polar residues" evidence="3">
    <location>
        <begin position="253"/>
        <end position="267"/>
    </location>
</feature>
<dbReference type="SUPFAM" id="SSF53254">
    <property type="entry name" value="Phosphoglycerate mutase-like"/>
    <property type="match status" value="1"/>
</dbReference>
<feature type="region of interest" description="Disordered" evidence="3">
    <location>
        <begin position="1049"/>
        <end position="1077"/>
    </location>
</feature>
<dbReference type="GO" id="GO:0016791">
    <property type="term" value="F:phosphatase activity"/>
    <property type="evidence" value="ECO:0007669"/>
    <property type="project" value="UniProtKB-ARBA"/>
</dbReference>
<feature type="region of interest" description="Disordered" evidence="3">
    <location>
        <begin position="299"/>
        <end position="319"/>
    </location>
</feature>
<feature type="region of interest" description="Disordered" evidence="3">
    <location>
        <begin position="749"/>
        <end position="781"/>
    </location>
</feature>
<feature type="compositionally biased region" description="Low complexity" evidence="3">
    <location>
        <begin position="209"/>
        <end position="221"/>
    </location>
</feature>
<evidence type="ECO:0000259" key="4">
    <source>
        <dbReference type="PROSITE" id="PS50021"/>
    </source>
</evidence>
<feature type="coiled-coil region" evidence="2">
    <location>
        <begin position="1344"/>
        <end position="1378"/>
    </location>
</feature>
<name>A0A0V1EA89_TRIPS</name>
<dbReference type="InterPro" id="IPR057568">
    <property type="entry name" value="CortBP2_NAV1-like_AAA_lid"/>
</dbReference>
<evidence type="ECO:0000313" key="6">
    <source>
        <dbReference type="Proteomes" id="UP000054632"/>
    </source>
</evidence>
<feature type="region of interest" description="Disordered" evidence="3">
    <location>
        <begin position="420"/>
        <end position="443"/>
    </location>
</feature>
<dbReference type="InterPro" id="IPR013078">
    <property type="entry name" value="His_Pase_superF_clade-1"/>
</dbReference>
<dbReference type="InterPro" id="IPR029033">
    <property type="entry name" value="His_PPase_superfam"/>
</dbReference>
<feature type="domain" description="Calponin-homology (CH)" evidence="4">
    <location>
        <begin position="28"/>
        <end position="159"/>
    </location>
</feature>
<dbReference type="InterPro" id="IPR036872">
    <property type="entry name" value="CH_dom_sf"/>
</dbReference>
<feature type="coiled-coil region" evidence="2">
    <location>
        <begin position="1123"/>
        <end position="1150"/>
    </location>
</feature>
<dbReference type="EMBL" id="JYDR01000072">
    <property type="protein sequence ID" value="KRY70538.1"/>
    <property type="molecule type" value="Genomic_DNA"/>
</dbReference>
<reference evidence="5 6" key="1">
    <citation type="submission" date="2015-01" db="EMBL/GenBank/DDBJ databases">
        <title>Evolution of Trichinella species and genotypes.</title>
        <authorList>
            <person name="Korhonen P.K."/>
            <person name="Edoardo P."/>
            <person name="Giuseppe L.R."/>
            <person name="Gasser R.B."/>
        </authorList>
    </citation>
    <scope>NUCLEOTIDE SEQUENCE [LARGE SCALE GENOMIC DNA]</scope>
    <source>
        <strain evidence="5">ISS13</strain>
    </source>
</reference>
<dbReference type="PANTHER" id="PTHR12784:SF28">
    <property type="entry name" value="PROTEIN SICKIE"/>
    <property type="match status" value="1"/>
</dbReference>
<feature type="region of interest" description="Disordered" evidence="3">
    <location>
        <begin position="1206"/>
        <end position="1225"/>
    </location>
</feature>
<feature type="region of interest" description="Disordered" evidence="3">
    <location>
        <begin position="572"/>
        <end position="595"/>
    </location>
</feature>
<dbReference type="CDD" id="cd07067">
    <property type="entry name" value="HP_PGM_like"/>
    <property type="match status" value="1"/>
</dbReference>
<dbReference type="SUPFAM" id="SSF47576">
    <property type="entry name" value="Calponin-homology domain, CH-domain"/>
    <property type="match status" value="1"/>
</dbReference>
<feature type="compositionally biased region" description="Low complexity" evidence="3">
    <location>
        <begin position="423"/>
        <end position="441"/>
    </location>
</feature>
<dbReference type="CDD" id="cd21212">
    <property type="entry name" value="CH_NAV2-like"/>
    <property type="match status" value="1"/>
</dbReference>
<dbReference type="Proteomes" id="UP000054632">
    <property type="component" value="Unassembled WGS sequence"/>
</dbReference>
<evidence type="ECO:0000256" key="3">
    <source>
        <dbReference type="SAM" id="MobiDB-lite"/>
    </source>
</evidence>
<dbReference type="Gene3D" id="3.40.50.1240">
    <property type="entry name" value="Phosphoglycerate mutase-like"/>
    <property type="match status" value="1"/>
</dbReference>